<gene>
    <name evidence="2" type="ORF">AMATHDRAFT_62388</name>
</gene>
<reference evidence="2 3" key="1">
    <citation type="submission" date="2014-02" db="EMBL/GenBank/DDBJ databases">
        <title>Transposable element dynamics among asymbiotic and ectomycorrhizal Amanita fungi.</title>
        <authorList>
            <consortium name="DOE Joint Genome Institute"/>
            <person name="Hess J."/>
            <person name="Skrede I."/>
            <person name="Wolfe B."/>
            <person name="LaButti K."/>
            <person name="Ohm R.A."/>
            <person name="Grigoriev I.V."/>
            <person name="Pringle A."/>
        </authorList>
    </citation>
    <scope>NUCLEOTIDE SEQUENCE [LARGE SCALE GENOMIC DNA]</scope>
    <source>
        <strain evidence="2 3">SKay4041</strain>
    </source>
</reference>
<keyword evidence="3" id="KW-1185">Reference proteome</keyword>
<proteinExistence type="predicted"/>
<evidence type="ECO:0000313" key="2">
    <source>
        <dbReference type="EMBL" id="PFH49856.1"/>
    </source>
</evidence>
<accession>A0A2A9NQ19</accession>
<name>A0A2A9NQ19_9AGAR</name>
<dbReference type="AlphaFoldDB" id="A0A2A9NQ19"/>
<feature type="compositionally biased region" description="Basic and acidic residues" evidence="1">
    <location>
        <begin position="1"/>
        <end position="12"/>
    </location>
</feature>
<dbReference type="EMBL" id="KZ302018">
    <property type="protein sequence ID" value="PFH49856.1"/>
    <property type="molecule type" value="Genomic_DNA"/>
</dbReference>
<dbReference type="Proteomes" id="UP000242287">
    <property type="component" value="Unassembled WGS sequence"/>
</dbReference>
<evidence type="ECO:0000256" key="1">
    <source>
        <dbReference type="SAM" id="MobiDB-lite"/>
    </source>
</evidence>
<feature type="region of interest" description="Disordered" evidence="1">
    <location>
        <begin position="1"/>
        <end position="37"/>
    </location>
</feature>
<organism evidence="2 3">
    <name type="scientific">Amanita thiersii Skay4041</name>
    <dbReference type="NCBI Taxonomy" id="703135"/>
    <lineage>
        <taxon>Eukaryota</taxon>
        <taxon>Fungi</taxon>
        <taxon>Dikarya</taxon>
        <taxon>Basidiomycota</taxon>
        <taxon>Agaricomycotina</taxon>
        <taxon>Agaricomycetes</taxon>
        <taxon>Agaricomycetidae</taxon>
        <taxon>Agaricales</taxon>
        <taxon>Pluteineae</taxon>
        <taxon>Amanitaceae</taxon>
        <taxon>Amanita</taxon>
    </lineage>
</organism>
<evidence type="ECO:0000313" key="3">
    <source>
        <dbReference type="Proteomes" id="UP000242287"/>
    </source>
</evidence>
<protein>
    <submittedName>
        <fullName evidence="2">Uncharacterized protein</fullName>
    </submittedName>
</protein>
<sequence length="59" mass="6533">MTAHQKTHDTPRRRTSSASSVIGKIENKSENGSEPWPRIKITHCDTVRVGKAGGRCEDD</sequence>